<accession>A0A2Z7BQL4</accession>
<dbReference type="AlphaFoldDB" id="A0A2Z7BQL4"/>
<name>A0A2Z7BQL4_9LAMI</name>
<proteinExistence type="predicted"/>
<reference evidence="3 4" key="1">
    <citation type="journal article" date="2015" name="Proc. Natl. Acad. Sci. U.S.A.">
        <title>The resurrection genome of Boea hygrometrica: A blueprint for survival of dehydration.</title>
        <authorList>
            <person name="Xiao L."/>
            <person name="Yang G."/>
            <person name="Zhang L."/>
            <person name="Yang X."/>
            <person name="Zhao S."/>
            <person name="Ji Z."/>
            <person name="Zhou Q."/>
            <person name="Hu M."/>
            <person name="Wang Y."/>
            <person name="Chen M."/>
            <person name="Xu Y."/>
            <person name="Jin H."/>
            <person name="Xiao X."/>
            <person name="Hu G."/>
            <person name="Bao F."/>
            <person name="Hu Y."/>
            <person name="Wan P."/>
            <person name="Li L."/>
            <person name="Deng X."/>
            <person name="Kuang T."/>
            <person name="Xiang C."/>
            <person name="Zhu J.K."/>
            <person name="Oliver M.J."/>
            <person name="He Y."/>
        </authorList>
    </citation>
    <scope>NUCLEOTIDE SEQUENCE [LARGE SCALE GENOMIC DNA]</scope>
    <source>
        <strain evidence="4">cv. XS01</strain>
    </source>
</reference>
<organism evidence="3 4">
    <name type="scientific">Dorcoceras hygrometricum</name>
    <dbReference type="NCBI Taxonomy" id="472368"/>
    <lineage>
        <taxon>Eukaryota</taxon>
        <taxon>Viridiplantae</taxon>
        <taxon>Streptophyta</taxon>
        <taxon>Embryophyta</taxon>
        <taxon>Tracheophyta</taxon>
        <taxon>Spermatophyta</taxon>
        <taxon>Magnoliopsida</taxon>
        <taxon>eudicotyledons</taxon>
        <taxon>Gunneridae</taxon>
        <taxon>Pentapetalae</taxon>
        <taxon>asterids</taxon>
        <taxon>lamiids</taxon>
        <taxon>Lamiales</taxon>
        <taxon>Gesneriaceae</taxon>
        <taxon>Didymocarpoideae</taxon>
        <taxon>Trichosporeae</taxon>
        <taxon>Loxocarpinae</taxon>
        <taxon>Dorcoceras</taxon>
    </lineage>
</organism>
<evidence type="ECO:0000256" key="1">
    <source>
        <dbReference type="SAM" id="Coils"/>
    </source>
</evidence>
<dbReference type="EMBL" id="KV003985">
    <property type="protein sequence ID" value="KZV35918.1"/>
    <property type="molecule type" value="Genomic_DNA"/>
</dbReference>
<evidence type="ECO:0000313" key="3">
    <source>
        <dbReference type="EMBL" id="KZV35918.1"/>
    </source>
</evidence>
<protein>
    <submittedName>
        <fullName evidence="3">UDP-glucosyltransferase</fullName>
    </submittedName>
</protein>
<evidence type="ECO:0000256" key="2">
    <source>
        <dbReference type="SAM" id="MobiDB-lite"/>
    </source>
</evidence>
<feature type="region of interest" description="Disordered" evidence="2">
    <location>
        <begin position="121"/>
        <end position="147"/>
    </location>
</feature>
<dbReference type="GO" id="GO:0016740">
    <property type="term" value="F:transferase activity"/>
    <property type="evidence" value="ECO:0007669"/>
    <property type="project" value="UniProtKB-KW"/>
</dbReference>
<keyword evidence="4" id="KW-1185">Reference proteome</keyword>
<keyword evidence="1" id="KW-0175">Coiled coil</keyword>
<gene>
    <name evidence="3" type="ORF">F511_34693</name>
</gene>
<evidence type="ECO:0000313" key="4">
    <source>
        <dbReference type="Proteomes" id="UP000250235"/>
    </source>
</evidence>
<dbReference type="Proteomes" id="UP000250235">
    <property type="component" value="Unassembled WGS sequence"/>
</dbReference>
<sequence>MVKRLATSPHDPLGITDSACKNQSIMVSVQYGPFSSNIPIRSTTIEYKKLSQSFEEVIAEIESCAVKAELVSSSDMKATLSKLAAENDELRSRSEKMFNENQRLAGMISSSTRSSASLENLHGSMKPSGDKIGLGYDSNERSSAETNFTPKLERKKFKTISFVKSSMGQPVEAQTGETMKEAEPPIWKGRFCGLEYTAPEMP</sequence>
<keyword evidence="3" id="KW-0808">Transferase</keyword>
<feature type="coiled-coil region" evidence="1">
    <location>
        <begin position="73"/>
        <end position="100"/>
    </location>
</feature>